<dbReference type="Pfam" id="PF01568">
    <property type="entry name" value="Molydop_binding"/>
    <property type="match status" value="1"/>
</dbReference>
<dbReference type="Gene3D" id="2.40.40.20">
    <property type="match status" value="1"/>
</dbReference>
<dbReference type="SUPFAM" id="SSF53706">
    <property type="entry name" value="Formate dehydrogenase/DMSO reductase, domains 1-3"/>
    <property type="match status" value="1"/>
</dbReference>
<evidence type="ECO:0000256" key="2">
    <source>
        <dbReference type="ARBA" id="ARBA00010312"/>
    </source>
</evidence>
<comment type="cofactor">
    <cofactor evidence="1">
        <name>Mo-bis(molybdopterin guanine dinucleotide)</name>
        <dbReference type="ChEBI" id="CHEBI:60539"/>
    </cofactor>
</comment>
<feature type="domain" description="Molybdopterin dinucleotide-binding" evidence="7">
    <location>
        <begin position="622"/>
        <end position="737"/>
    </location>
</feature>
<dbReference type="RefSeq" id="WP_265681037.1">
    <property type="nucleotide sequence ID" value="NZ_CP120863.1"/>
</dbReference>
<keyword evidence="9" id="KW-1185">Reference proteome</keyword>
<evidence type="ECO:0000256" key="5">
    <source>
        <dbReference type="ARBA" id="ARBA00023002"/>
    </source>
</evidence>
<dbReference type="Gene3D" id="3.40.50.740">
    <property type="match status" value="1"/>
</dbReference>
<feature type="domain" description="Molybdopterin oxidoreductase" evidence="6">
    <location>
        <begin position="52"/>
        <end position="511"/>
    </location>
</feature>
<evidence type="ECO:0000259" key="7">
    <source>
        <dbReference type="Pfam" id="PF01568"/>
    </source>
</evidence>
<sequence length="847" mass="94547">MTFVPHAGQAGAFWGMIKDGQLIKAIPRTEFDPRPTKMISEGVVSRTYHQTRVKYPHVRRSYLEGYESGDVRPDLRAREEFVRVDWDTALDLVARAILDTIDEHGNEGLFSTSYGGWSHGGVLTPNVLQGRFFNLIGGAAVTVGDYSGGAGQIIMPHVLGDMEVYSRQTSWWQMLQHCETFVMIGTDMHKNGRAEGRTTDHSMYPRWEQIKEAGVDFISINPQRTTTDEWLDAEWIKIVPNTDTALFLAMSYHVFDNGSYDQAFLDTYTVGADKFIDYLTGETDGLPKTPEWAAAITGIDADQIRALADRCATTRTQFAGSWAIQRAQHGEMPYWAITAFAAMTGQIGLPGGGVGFSWHWGQGGALFAQARVPGGLPQGRNRVIGICPASRLNEMLLNPGKEFTRNGSTFKFPDVHLIYNSGNNFASHQQDTNELLRAMEKVKTVVCQDPWWTAAARFSDIVLPATSHVERDEISSGGTYSKDKVYAMRKLIDPVGESLDDFEIFRRLAEKFGVEGPFTNNMERMDIIQESYEKSTAADHMDFEEFWTTGVARVPQPQEEFEWVRHGKFREDPDANPLRTPSGKVEIYSETIAKMNIPDCPPMPMWLEPDEYLGNSEPDDIHVVSPHPFNRIHSQFAQSDLRHELNVQDREFLLINSEDAAERGIEDGDLVELHNERGALIAGARVSDNIMRGVASLYEGAWLSFDSKGRCNSGAINILTSSRASSGLSQATTANTCIAKMRKATDVDGPNQAYEPPKTTIDVVSLDTSGFGLERADNLQETFTANMEPGEKLFYEYCTLCHVPQDPASHTKNQWRGITESMFVNAGVTEEEGALILEFLDQYAKPD</sequence>
<evidence type="ECO:0000313" key="8">
    <source>
        <dbReference type="EMBL" id="WFE88494.1"/>
    </source>
</evidence>
<dbReference type="Proteomes" id="UP001209803">
    <property type="component" value="Chromosome"/>
</dbReference>
<dbReference type="SUPFAM" id="SSF50692">
    <property type="entry name" value="ADC-like"/>
    <property type="match status" value="1"/>
</dbReference>
<dbReference type="PROSITE" id="PS00490">
    <property type="entry name" value="MOLYBDOPTERIN_PROK_2"/>
    <property type="match status" value="1"/>
</dbReference>
<reference evidence="8 9" key="1">
    <citation type="submission" date="2023-03" db="EMBL/GenBank/DDBJ databases">
        <title>Roseibium porphyridii sp. nov. and Roseibium rhodosorbium sp. nov. isolated from marine algae, Porphyridium cruentum and Rhodosorus marinus, respectively.</title>
        <authorList>
            <person name="Lee M.W."/>
            <person name="Choi B.J."/>
            <person name="Lee J.K."/>
            <person name="Choi D.G."/>
            <person name="Baek J.H."/>
            <person name="Bayburt H."/>
            <person name="Kim J.M."/>
            <person name="Han D.M."/>
            <person name="Kim K.H."/>
            <person name="Jeon C.O."/>
        </authorList>
    </citation>
    <scope>NUCLEOTIDE SEQUENCE [LARGE SCALE GENOMIC DNA]</scope>
    <source>
        <strain evidence="8 9">KMA01</strain>
    </source>
</reference>
<dbReference type="InterPro" id="IPR009010">
    <property type="entry name" value="Asp_de-COase-like_dom_sf"/>
</dbReference>
<evidence type="ECO:0000256" key="3">
    <source>
        <dbReference type="ARBA" id="ARBA00022505"/>
    </source>
</evidence>
<gene>
    <name evidence="8" type="ORF">K1718_20345</name>
</gene>
<dbReference type="PROSITE" id="PS00932">
    <property type="entry name" value="MOLYBDOPTERIN_PROK_3"/>
    <property type="match status" value="1"/>
</dbReference>
<keyword evidence="4" id="KW-0479">Metal-binding</keyword>
<dbReference type="InterPro" id="IPR050612">
    <property type="entry name" value="Prok_Mopterin_Oxidored"/>
</dbReference>
<organism evidence="8 9">
    <name type="scientific">Roseibium porphyridii</name>
    <dbReference type="NCBI Taxonomy" id="2866279"/>
    <lineage>
        <taxon>Bacteria</taxon>
        <taxon>Pseudomonadati</taxon>
        <taxon>Pseudomonadota</taxon>
        <taxon>Alphaproteobacteria</taxon>
        <taxon>Hyphomicrobiales</taxon>
        <taxon>Stappiaceae</taxon>
        <taxon>Roseibium</taxon>
    </lineage>
</organism>
<dbReference type="InterPro" id="IPR006657">
    <property type="entry name" value="MoPterin_dinucl-bd_dom"/>
</dbReference>
<dbReference type="Gene3D" id="3.40.228.10">
    <property type="entry name" value="Dimethylsulfoxide Reductase, domain 2"/>
    <property type="match status" value="1"/>
</dbReference>
<keyword evidence="5" id="KW-0560">Oxidoreductase</keyword>
<dbReference type="Gene3D" id="3.90.55.10">
    <property type="entry name" value="Dimethylsulfoxide Reductase, domain 3"/>
    <property type="match status" value="1"/>
</dbReference>
<dbReference type="Pfam" id="PF00384">
    <property type="entry name" value="Molybdopterin"/>
    <property type="match status" value="1"/>
</dbReference>
<evidence type="ECO:0000313" key="9">
    <source>
        <dbReference type="Proteomes" id="UP001209803"/>
    </source>
</evidence>
<dbReference type="PANTHER" id="PTHR43742:SF10">
    <property type="entry name" value="TRIMETHYLAMINE-N-OXIDE REDUCTASE 2"/>
    <property type="match status" value="1"/>
</dbReference>
<comment type="similarity">
    <text evidence="2">Belongs to the prokaryotic molybdopterin-containing oxidoreductase family.</text>
</comment>
<protein>
    <submittedName>
        <fullName evidence="8">Molybdopterin-dependent oxidoreductase</fullName>
    </submittedName>
</protein>
<dbReference type="InterPro" id="IPR006656">
    <property type="entry name" value="Mopterin_OxRdtase"/>
</dbReference>
<dbReference type="InterPro" id="IPR036909">
    <property type="entry name" value="Cyt_c-like_dom_sf"/>
</dbReference>
<evidence type="ECO:0000256" key="4">
    <source>
        <dbReference type="ARBA" id="ARBA00022723"/>
    </source>
</evidence>
<accession>A0ABY8F2F6</accession>
<evidence type="ECO:0000259" key="6">
    <source>
        <dbReference type="Pfam" id="PF00384"/>
    </source>
</evidence>
<dbReference type="EMBL" id="CP120863">
    <property type="protein sequence ID" value="WFE88494.1"/>
    <property type="molecule type" value="Genomic_DNA"/>
</dbReference>
<keyword evidence="3" id="KW-0500">Molybdenum</keyword>
<dbReference type="InterPro" id="IPR006655">
    <property type="entry name" value="Mopterin_OxRdtase_prok_CS"/>
</dbReference>
<proteinExistence type="inferred from homology"/>
<evidence type="ECO:0000256" key="1">
    <source>
        <dbReference type="ARBA" id="ARBA00001942"/>
    </source>
</evidence>
<dbReference type="SUPFAM" id="SSF46626">
    <property type="entry name" value="Cytochrome c"/>
    <property type="match status" value="1"/>
</dbReference>
<dbReference type="PANTHER" id="PTHR43742">
    <property type="entry name" value="TRIMETHYLAMINE-N-OXIDE REDUCTASE"/>
    <property type="match status" value="1"/>
</dbReference>
<name>A0ABY8F2F6_9HYPH</name>